<dbReference type="PROSITE" id="PS50097">
    <property type="entry name" value="BTB"/>
    <property type="match status" value="1"/>
</dbReference>
<dbReference type="AlphaFoldDB" id="W9YKX2"/>
<dbReference type="SUPFAM" id="SSF54695">
    <property type="entry name" value="POZ domain"/>
    <property type="match status" value="1"/>
</dbReference>
<dbReference type="HOGENOM" id="CLU_057752_2_0_1"/>
<reference evidence="3 4" key="1">
    <citation type="submission" date="2013-03" db="EMBL/GenBank/DDBJ databases">
        <title>The Genome Sequence of Capronia epimyces CBS 606.96.</title>
        <authorList>
            <consortium name="The Broad Institute Genomics Platform"/>
            <person name="Cuomo C."/>
            <person name="de Hoog S."/>
            <person name="Gorbushina A."/>
            <person name="Walker B."/>
            <person name="Young S.K."/>
            <person name="Zeng Q."/>
            <person name="Gargeya S."/>
            <person name="Fitzgerald M."/>
            <person name="Haas B."/>
            <person name="Abouelleil A."/>
            <person name="Allen A.W."/>
            <person name="Alvarado L."/>
            <person name="Arachchi H.M."/>
            <person name="Berlin A.M."/>
            <person name="Chapman S.B."/>
            <person name="Gainer-Dewar J."/>
            <person name="Goldberg J."/>
            <person name="Griggs A."/>
            <person name="Gujja S."/>
            <person name="Hansen M."/>
            <person name="Howarth C."/>
            <person name="Imamovic A."/>
            <person name="Ireland A."/>
            <person name="Larimer J."/>
            <person name="McCowan C."/>
            <person name="Murphy C."/>
            <person name="Pearson M."/>
            <person name="Poon T.W."/>
            <person name="Priest M."/>
            <person name="Roberts A."/>
            <person name="Saif S."/>
            <person name="Shea T."/>
            <person name="Sisk P."/>
            <person name="Sykes S."/>
            <person name="Wortman J."/>
            <person name="Nusbaum C."/>
            <person name="Birren B."/>
        </authorList>
    </citation>
    <scope>NUCLEOTIDE SEQUENCE [LARGE SCALE GENOMIC DNA]</scope>
    <source>
        <strain evidence="3 4">CBS 606.96</strain>
    </source>
</reference>
<dbReference type="EMBL" id="AMGY01000001">
    <property type="protein sequence ID" value="EXJ93223.1"/>
    <property type="molecule type" value="Genomic_DNA"/>
</dbReference>
<dbReference type="RefSeq" id="XP_007730113.1">
    <property type="nucleotide sequence ID" value="XM_007731923.1"/>
</dbReference>
<dbReference type="PANTHER" id="PTHR47843:SF5">
    <property type="entry name" value="BTB_POZ DOMAIN PROTEIN"/>
    <property type="match status" value="1"/>
</dbReference>
<dbReference type="OrthoDB" id="6359816at2759"/>
<evidence type="ECO:0000313" key="3">
    <source>
        <dbReference type="EMBL" id="EXJ93223.1"/>
    </source>
</evidence>
<name>W9YKX2_9EURO</name>
<dbReference type="InterPro" id="IPR000210">
    <property type="entry name" value="BTB/POZ_dom"/>
</dbReference>
<feature type="coiled-coil region" evidence="1">
    <location>
        <begin position="225"/>
        <end position="259"/>
    </location>
</feature>
<dbReference type="PANTHER" id="PTHR47843">
    <property type="entry name" value="BTB DOMAIN-CONTAINING PROTEIN-RELATED"/>
    <property type="match status" value="1"/>
</dbReference>
<proteinExistence type="predicted"/>
<dbReference type="Gene3D" id="3.30.710.10">
    <property type="entry name" value="Potassium Channel Kv1.1, Chain A"/>
    <property type="match status" value="1"/>
</dbReference>
<dbReference type="eggNOG" id="ENOG502SQDU">
    <property type="taxonomic scope" value="Eukaryota"/>
</dbReference>
<dbReference type="SMART" id="SM00225">
    <property type="entry name" value="BTB"/>
    <property type="match status" value="1"/>
</dbReference>
<dbReference type="Proteomes" id="UP000019478">
    <property type="component" value="Unassembled WGS sequence"/>
</dbReference>
<feature type="domain" description="BTB" evidence="2">
    <location>
        <begin position="17"/>
        <end position="84"/>
    </location>
</feature>
<organism evidence="3 4">
    <name type="scientific">Capronia epimyces CBS 606.96</name>
    <dbReference type="NCBI Taxonomy" id="1182542"/>
    <lineage>
        <taxon>Eukaryota</taxon>
        <taxon>Fungi</taxon>
        <taxon>Dikarya</taxon>
        <taxon>Ascomycota</taxon>
        <taxon>Pezizomycotina</taxon>
        <taxon>Eurotiomycetes</taxon>
        <taxon>Chaetothyriomycetidae</taxon>
        <taxon>Chaetothyriales</taxon>
        <taxon>Herpotrichiellaceae</taxon>
        <taxon>Capronia</taxon>
    </lineage>
</organism>
<dbReference type="CDD" id="cd18186">
    <property type="entry name" value="BTB_POZ_ZBTB_KLHL-like"/>
    <property type="match status" value="1"/>
</dbReference>
<accession>W9YKX2</accession>
<dbReference type="GeneID" id="19165913"/>
<comment type="caution">
    <text evidence="3">The sequence shown here is derived from an EMBL/GenBank/DDBJ whole genome shotgun (WGS) entry which is preliminary data.</text>
</comment>
<dbReference type="Pfam" id="PF00651">
    <property type="entry name" value="BTB"/>
    <property type="match status" value="1"/>
</dbReference>
<evidence type="ECO:0000259" key="2">
    <source>
        <dbReference type="PROSITE" id="PS50097"/>
    </source>
</evidence>
<gene>
    <name evidence="3" type="ORF">A1O3_01780</name>
</gene>
<evidence type="ECO:0000256" key="1">
    <source>
        <dbReference type="SAM" id="Coils"/>
    </source>
</evidence>
<sequence>MSFAERQRHLLQTGEFSDFILTVDGRDFKVHRNVVCPQSTMLHRLCTGNFKEGLEGRGTLTEENADIFEKVLEFMYTGEYNSSTKKPEIRAGDGTDVFGDQEVPEIEETETASIRQQSEQLMVHTEIYLLAKYLDIRELMRQAMSRFTASVEKNFRADAFLEPFSRVFNHGGDGANGLRAQILESCLAYSGYIPQDGELTLLLLRHEPIAWKLLSRQAHEHACQAKKAIETQRALERDLRNSQEAVKILRQQVEEVTADRDHTLKLLKEHDSCRNCRQFFGSYVEEGEPRILRCKSCRCRHN</sequence>
<protein>
    <recommendedName>
        <fullName evidence="2">BTB domain-containing protein</fullName>
    </recommendedName>
</protein>
<keyword evidence="4" id="KW-1185">Reference proteome</keyword>
<dbReference type="STRING" id="1182542.W9YKX2"/>
<dbReference type="InterPro" id="IPR011333">
    <property type="entry name" value="SKP1/BTB/POZ_sf"/>
</dbReference>
<keyword evidence="1" id="KW-0175">Coiled coil</keyword>
<evidence type="ECO:0000313" key="4">
    <source>
        <dbReference type="Proteomes" id="UP000019478"/>
    </source>
</evidence>